<evidence type="ECO:0000313" key="2">
    <source>
        <dbReference type="Proteomes" id="UP000887575"/>
    </source>
</evidence>
<dbReference type="Gene3D" id="1.10.510.10">
    <property type="entry name" value="Transferase(Phosphotransferase) domain 1"/>
    <property type="match status" value="1"/>
</dbReference>
<dbReference type="PROSITE" id="PS50011">
    <property type="entry name" value="PROTEIN_KINASE_DOM"/>
    <property type="match status" value="1"/>
</dbReference>
<organism evidence="2 3">
    <name type="scientific">Mesorhabditis belari</name>
    <dbReference type="NCBI Taxonomy" id="2138241"/>
    <lineage>
        <taxon>Eukaryota</taxon>
        <taxon>Metazoa</taxon>
        <taxon>Ecdysozoa</taxon>
        <taxon>Nematoda</taxon>
        <taxon>Chromadorea</taxon>
        <taxon>Rhabditida</taxon>
        <taxon>Rhabditina</taxon>
        <taxon>Rhabditomorpha</taxon>
        <taxon>Rhabditoidea</taxon>
        <taxon>Rhabditidae</taxon>
        <taxon>Mesorhabditinae</taxon>
        <taxon>Mesorhabditis</taxon>
    </lineage>
</organism>
<dbReference type="Pfam" id="PF00069">
    <property type="entry name" value="Pkinase"/>
    <property type="match status" value="1"/>
</dbReference>
<evidence type="ECO:0000313" key="3">
    <source>
        <dbReference type="WBParaSite" id="MBELARI_LOCUS868"/>
    </source>
</evidence>
<keyword evidence="2" id="KW-1185">Reference proteome</keyword>
<dbReference type="WBParaSite" id="MBELARI_LOCUS868">
    <property type="protein sequence ID" value="MBELARI_LOCUS868"/>
    <property type="gene ID" value="MBELARI_LOCUS868"/>
</dbReference>
<dbReference type="SUPFAM" id="SSF56112">
    <property type="entry name" value="Protein kinase-like (PK-like)"/>
    <property type="match status" value="1"/>
</dbReference>
<dbReference type="GO" id="GO:0005524">
    <property type="term" value="F:ATP binding"/>
    <property type="evidence" value="ECO:0007669"/>
    <property type="project" value="InterPro"/>
</dbReference>
<evidence type="ECO:0000259" key="1">
    <source>
        <dbReference type="PROSITE" id="PS50011"/>
    </source>
</evidence>
<dbReference type="PROSITE" id="PS00108">
    <property type="entry name" value="PROTEIN_KINASE_ST"/>
    <property type="match status" value="1"/>
</dbReference>
<accession>A0AAF3FNA9</accession>
<reference evidence="3" key="1">
    <citation type="submission" date="2024-02" db="UniProtKB">
        <authorList>
            <consortium name="WormBaseParasite"/>
        </authorList>
    </citation>
    <scope>IDENTIFICATION</scope>
</reference>
<dbReference type="InterPro" id="IPR053235">
    <property type="entry name" value="Ser_Thr_kinase"/>
</dbReference>
<sequence>MGTLRKLIFNSTILYSMKNVTIWSENLFDALDYMFKTKQIIHRDIKTENIFVTKDFIVKLGDFGTTREIDQTCTGTFDVGTIRYRNPPQP</sequence>
<dbReference type="GO" id="GO:0005737">
    <property type="term" value="C:cytoplasm"/>
    <property type="evidence" value="ECO:0007669"/>
    <property type="project" value="TreeGrafter"/>
</dbReference>
<proteinExistence type="predicted"/>
<dbReference type="InterPro" id="IPR011009">
    <property type="entry name" value="Kinase-like_dom_sf"/>
</dbReference>
<dbReference type="AlphaFoldDB" id="A0AAF3FNA9"/>
<dbReference type="PANTHER" id="PTHR24361">
    <property type="entry name" value="MITOGEN-ACTIVATED KINASE KINASE KINASE"/>
    <property type="match status" value="1"/>
</dbReference>
<dbReference type="Proteomes" id="UP000887575">
    <property type="component" value="Unassembled WGS sequence"/>
</dbReference>
<feature type="domain" description="Protein kinase" evidence="1">
    <location>
        <begin position="1"/>
        <end position="90"/>
    </location>
</feature>
<name>A0AAF3FNA9_9BILA</name>
<protein>
    <recommendedName>
        <fullName evidence="1">Protein kinase domain-containing protein</fullName>
    </recommendedName>
</protein>
<dbReference type="InterPro" id="IPR008271">
    <property type="entry name" value="Ser/Thr_kinase_AS"/>
</dbReference>
<dbReference type="GO" id="GO:0004674">
    <property type="term" value="F:protein serine/threonine kinase activity"/>
    <property type="evidence" value="ECO:0007669"/>
    <property type="project" value="TreeGrafter"/>
</dbReference>
<dbReference type="InterPro" id="IPR000719">
    <property type="entry name" value="Prot_kinase_dom"/>
</dbReference>